<dbReference type="InterPro" id="IPR036589">
    <property type="entry name" value="HCY_dom_sf"/>
</dbReference>
<dbReference type="GO" id="GO:0046872">
    <property type="term" value="F:metal ion binding"/>
    <property type="evidence" value="ECO:0007669"/>
    <property type="project" value="UniProtKB-KW"/>
</dbReference>
<feature type="binding site" evidence="3">
    <location>
        <position position="227"/>
    </location>
    <ligand>
        <name>Zn(2+)</name>
        <dbReference type="ChEBI" id="CHEBI:29105"/>
    </ligand>
</feature>
<dbReference type="PANTHER" id="PTHR11103:SF18">
    <property type="entry name" value="SLR1189 PROTEIN"/>
    <property type="match status" value="1"/>
</dbReference>
<evidence type="ECO:0000256" key="1">
    <source>
        <dbReference type="ARBA" id="ARBA00022603"/>
    </source>
</evidence>
<sequence>MSQPTPLLPHQTNAVFLTDGGTETWLMYKRGFDPPEFSAFHLLNDDRSAAALREYYTAFAKIAVKLGTPFIFDSLTYRASRDWGALLGYSTEGLAEMNHKCFELYRECAAATGLAPDKTVISGCIGPKGDAYQTNQDLTAETSETYHKEQIETFKAAGADIVTALTLNTTDEAIGIARAAAKAGLPSVIAFTIEKDRKLRSGETLKQAIETVDAATANAPAYCMINCSHPVDFGPALASKPWANRIRGLRANASSLDHGTLCQLGHLEEGNPDELAGQYVDIRAAHPKMNVFGGCCGTDYVHVEKIGRALLAAA</sequence>
<dbReference type="Proteomes" id="UP000184191">
    <property type="component" value="Unassembled WGS sequence"/>
</dbReference>
<keyword evidence="2 3" id="KW-0808">Transferase</keyword>
<proteinExistence type="predicted"/>
<keyword evidence="3" id="KW-0479">Metal-binding</keyword>
<dbReference type="GO" id="GO:0032259">
    <property type="term" value="P:methylation"/>
    <property type="evidence" value="ECO:0007669"/>
    <property type="project" value="UniProtKB-KW"/>
</dbReference>
<dbReference type="PROSITE" id="PS50970">
    <property type="entry name" value="HCY"/>
    <property type="match status" value="1"/>
</dbReference>
<evidence type="ECO:0000259" key="4">
    <source>
        <dbReference type="PROSITE" id="PS50970"/>
    </source>
</evidence>
<dbReference type="EMBL" id="FRBN01000037">
    <property type="protein sequence ID" value="SHL76125.1"/>
    <property type="molecule type" value="Genomic_DNA"/>
</dbReference>
<reference evidence="6" key="1">
    <citation type="submission" date="2016-11" db="EMBL/GenBank/DDBJ databases">
        <authorList>
            <person name="Varghese N."/>
            <person name="Submissions S."/>
        </authorList>
    </citation>
    <scope>NUCLEOTIDE SEQUENCE [LARGE SCALE GENOMIC DNA]</scope>
    <source>
        <strain evidence="6">DSM 29327</strain>
    </source>
</reference>
<dbReference type="RefSeq" id="WP_073200641.1">
    <property type="nucleotide sequence ID" value="NZ_FRBN01000037.1"/>
</dbReference>
<feature type="binding site" evidence="3">
    <location>
        <position position="295"/>
    </location>
    <ligand>
        <name>Zn(2+)</name>
        <dbReference type="ChEBI" id="CHEBI:29105"/>
    </ligand>
</feature>
<dbReference type="SUPFAM" id="SSF82282">
    <property type="entry name" value="Homocysteine S-methyltransferase"/>
    <property type="match status" value="1"/>
</dbReference>
<dbReference type="GO" id="GO:0008168">
    <property type="term" value="F:methyltransferase activity"/>
    <property type="evidence" value="ECO:0007669"/>
    <property type="project" value="UniProtKB-UniRule"/>
</dbReference>
<feature type="binding site" evidence="3">
    <location>
        <position position="296"/>
    </location>
    <ligand>
        <name>Zn(2+)</name>
        <dbReference type="ChEBI" id="CHEBI:29105"/>
    </ligand>
</feature>
<keyword evidence="1 3" id="KW-0489">Methyltransferase</keyword>
<dbReference type="Pfam" id="PF02574">
    <property type="entry name" value="S-methyl_trans"/>
    <property type="match status" value="1"/>
</dbReference>
<keyword evidence="3" id="KW-0862">Zinc</keyword>
<accession>A0A1M7D9J9</accession>
<evidence type="ECO:0000313" key="5">
    <source>
        <dbReference type="EMBL" id="SHL76125.1"/>
    </source>
</evidence>
<feature type="domain" description="Hcy-binding" evidence="4">
    <location>
        <begin position="4"/>
        <end position="310"/>
    </location>
</feature>
<comment type="cofactor">
    <cofactor evidence="3">
        <name>Zn(2+)</name>
        <dbReference type="ChEBI" id="CHEBI:29105"/>
    </cofactor>
</comment>
<evidence type="ECO:0000256" key="3">
    <source>
        <dbReference type="PROSITE-ProRule" id="PRU00333"/>
    </source>
</evidence>
<dbReference type="AlphaFoldDB" id="A0A1M7D9J9"/>
<dbReference type="InterPro" id="IPR003726">
    <property type="entry name" value="HCY_dom"/>
</dbReference>
<evidence type="ECO:0000256" key="2">
    <source>
        <dbReference type="ARBA" id="ARBA00022679"/>
    </source>
</evidence>
<dbReference type="PANTHER" id="PTHR11103">
    <property type="entry name" value="SLR1189 PROTEIN"/>
    <property type="match status" value="1"/>
</dbReference>
<dbReference type="STRING" id="1054996.SAMN05444414_1376"/>
<name>A0A1M7D9J9_9RHOB</name>
<evidence type="ECO:0000313" key="6">
    <source>
        <dbReference type="Proteomes" id="UP000184191"/>
    </source>
</evidence>
<keyword evidence="6" id="KW-1185">Reference proteome</keyword>
<dbReference type="Gene3D" id="3.20.20.330">
    <property type="entry name" value="Homocysteine-binding-like domain"/>
    <property type="match status" value="1"/>
</dbReference>
<organism evidence="5 6">
    <name type="scientific">Roseovarius marisflavi</name>
    <dbReference type="NCBI Taxonomy" id="1054996"/>
    <lineage>
        <taxon>Bacteria</taxon>
        <taxon>Pseudomonadati</taxon>
        <taxon>Pseudomonadota</taxon>
        <taxon>Alphaproteobacteria</taxon>
        <taxon>Rhodobacterales</taxon>
        <taxon>Roseobacteraceae</taxon>
        <taxon>Roseovarius</taxon>
    </lineage>
</organism>
<gene>
    <name evidence="5" type="ORF">SAMN05444414_1376</name>
</gene>
<dbReference type="OrthoDB" id="9803687at2"/>
<protein>
    <submittedName>
        <fullName evidence="5">Homocysteine S-methyltransferase</fullName>
    </submittedName>
</protein>